<proteinExistence type="predicted"/>
<evidence type="ECO:0000313" key="3">
    <source>
        <dbReference type="Proteomes" id="UP000013827"/>
    </source>
</evidence>
<keyword evidence="1" id="KW-1133">Transmembrane helix</keyword>
<reference evidence="2" key="2">
    <citation type="submission" date="2024-10" db="UniProtKB">
        <authorList>
            <consortium name="EnsemblProtists"/>
        </authorList>
    </citation>
    <scope>IDENTIFICATION</scope>
</reference>
<feature type="transmembrane region" description="Helical" evidence="1">
    <location>
        <begin position="163"/>
        <end position="182"/>
    </location>
</feature>
<evidence type="ECO:0000313" key="2">
    <source>
        <dbReference type="EnsemblProtists" id="EOD19315"/>
    </source>
</evidence>
<keyword evidence="1" id="KW-0472">Membrane</keyword>
<keyword evidence="3" id="KW-1185">Reference proteome</keyword>
<dbReference type="HOGENOM" id="CLU_1028315_0_0_1"/>
<accession>A0A0D3J730</accession>
<dbReference type="GeneID" id="17264860"/>
<dbReference type="AlphaFoldDB" id="A0A0D3J730"/>
<evidence type="ECO:0000256" key="1">
    <source>
        <dbReference type="SAM" id="Phobius"/>
    </source>
</evidence>
<keyword evidence="1" id="KW-0812">Transmembrane</keyword>
<reference evidence="3" key="1">
    <citation type="journal article" date="2013" name="Nature">
        <title>Pan genome of the phytoplankton Emiliania underpins its global distribution.</title>
        <authorList>
            <person name="Read B.A."/>
            <person name="Kegel J."/>
            <person name="Klute M.J."/>
            <person name="Kuo A."/>
            <person name="Lefebvre S.C."/>
            <person name="Maumus F."/>
            <person name="Mayer C."/>
            <person name="Miller J."/>
            <person name="Monier A."/>
            <person name="Salamov A."/>
            <person name="Young J."/>
            <person name="Aguilar M."/>
            <person name="Claverie J.M."/>
            <person name="Frickenhaus S."/>
            <person name="Gonzalez K."/>
            <person name="Herman E.K."/>
            <person name="Lin Y.C."/>
            <person name="Napier J."/>
            <person name="Ogata H."/>
            <person name="Sarno A.F."/>
            <person name="Shmutz J."/>
            <person name="Schroeder D."/>
            <person name="de Vargas C."/>
            <person name="Verret F."/>
            <person name="von Dassow P."/>
            <person name="Valentin K."/>
            <person name="Van de Peer Y."/>
            <person name="Wheeler G."/>
            <person name="Dacks J.B."/>
            <person name="Delwiche C.F."/>
            <person name="Dyhrman S.T."/>
            <person name="Glockner G."/>
            <person name="John U."/>
            <person name="Richards T."/>
            <person name="Worden A.Z."/>
            <person name="Zhang X."/>
            <person name="Grigoriev I.V."/>
            <person name="Allen A.E."/>
            <person name="Bidle K."/>
            <person name="Borodovsky M."/>
            <person name="Bowler C."/>
            <person name="Brownlee C."/>
            <person name="Cock J.M."/>
            <person name="Elias M."/>
            <person name="Gladyshev V.N."/>
            <person name="Groth M."/>
            <person name="Guda C."/>
            <person name="Hadaegh A."/>
            <person name="Iglesias-Rodriguez M.D."/>
            <person name="Jenkins J."/>
            <person name="Jones B.M."/>
            <person name="Lawson T."/>
            <person name="Leese F."/>
            <person name="Lindquist E."/>
            <person name="Lobanov A."/>
            <person name="Lomsadze A."/>
            <person name="Malik S.B."/>
            <person name="Marsh M.E."/>
            <person name="Mackinder L."/>
            <person name="Mock T."/>
            <person name="Mueller-Roeber B."/>
            <person name="Pagarete A."/>
            <person name="Parker M."/>
            <person name="Probert I."/>
            <person name="Quesneville H."/>
            <person name="Raines C."/>
            <person name="Rensing S.A."/>
            <person name="Riano-Pachon D.M."/>
            <person name="Richier S."/>
            <person name="Rokitta S."/>
            <person name="Shiraiwa Y."/>
            <person name="Soanes D.M."/>
            <person name="van der Giezen M."/>
            <person name="Wahlund T.M."/>
            <person name="Williams B."/>
            <person name="Wilson W."/>
            <person name="Wolfe G."/>
            <person name="Wurch L.L."/>
        </authorList>
    </citation>
    <scope>NUCLEOTIDE SEQUENCE</scope>
</reference>
<sequence>MPTEDEGARSELQQSPVEGVAVPTALAAAGAGAAAGAAAAAGRRSYAAVASARASLVAADAAAARAVGEHAAGLSRAARAVPVATAVPVNRGPVAVGTAVAVGVQPGWGEDSILPAGDLRSACCCLIALSLLQIFTLQGSLGLAVGGLLLCGRLDARLLSQRLFFLRLCAVLIRVLCALAIFRSSVCSHTCLSAADGECDDGGADAPYDSCVLGTDCSDCGSRLNYVQAVVTLHGLSGALSLALVIASDRVVGRAQELHLLSLAAMEGVLL</sequence>
<organism evidence="2 3">
    <name type="scientific">Emiliania huxleyi (strain CCMP1516)</name>
    <dbReference type="NCBI Taxonomy" id="280463"/>
    <lineage>
        <taxon>Eukaryota</taxon>
        <taxon>Haptista</taxon>
        <taxon>Haptophyta</taxon>
        <taxon>Prymnesiophyceae</taxon>
        <taxon>Isochrysidales</taxon>
        <taxon>Noelaerhabdaceae</taxon>
        <taxon>Emiliania</taxon>
    </lineage>
</organism>
<name>A0A0D3J730_EMIH1</name>
<dbReference type="Proteomes" id="UP000013827">
    <property type="component" value="Unassembled WGS sequence"/>
</dbReference>
<dbReference type="RefSeq" id="XP_005771744.1">
    <property type="nucleotide sequence ID" value="XM_005771687.1"/>
</dbReference>
<protein>
    <submittedName>
        <fullName evidence="2">Uncharacterized protein</fullName>
    </submittedName>
</protein>
<dbReference type="PaxDb" id="2903-EOD19315"/>
<dbReference type="KEGG" id="ehx:EMIHUDRAFT_242988"/>
<dbReference type="EnsemblProtists" id="EOD19315">
    <property type="protein sequence ID" value="EOD19315"/>
    <property type="gene ID" value="EMIHUDRAFT_242988"/>
</dbReference>
<feature type="transmembrane region" description="Helical" evidence="1">
    <location>
        <begin position="126"/>
        <end position="151"/>
    </location>
</feature>